<dbReference type="Proteomes" id="UP000291088">
    <property type="component" value="Unassembled WGS sequence"/>
</dbReference>
<organism evidence="2 3">
    <name type="scientific">Ciceribacter ferrooxidans</name>
    <dbReference type="NCBI Taxonomy" id="2509717"/>
    <lineage>
        <taxon>Bacteria</taxon>
        <taxon>Pseudomonadati</taxon>
        <taxon>Pseudomonadota</taxon>
        <taxon>Alphaproteobacteria</taxon>
        <taxon>Hyphomicrobiales</taxon>
        <taxon>Rhizobiaceae</taxon>
        <taxon>Ciceribacter</taxon>
    </lineage>
</organism>
<name>A0A4Q2TWM9_9HYPH</name>
<comment type="caution">
    <text evidence="2">The sequence shown here is derived from an EMBL/GenBank/DDBJ whole genome shotgun (WGS) entry which is preliminary data.</text>
</comment>
<feature type="chain" id="PRO_5020433239" evidence="1">
    <location>
        <begin position="23"/>
        <end position="102"/>
    </location>
</feature>
<sequence>MASFLIIASLASGLAAMPAPEAAVATAPAPVVLAQAQGNGNGGNDGGSRGGTDCYGAAAQAAAELGGQVLSVRSSGGTCVVTVLIPGSGNERPRKVTMRVSQ</sequence>
<feature type="signal peptide" evidence="1">
    <location>
        <begin position="1"/>
        <end position="22"/>
    </location>
</feature>
<protein>
    <submittedName>
        <fullName evidence="2">Uncharacterized protein</fullName>
    </submittedName>
</protein>
<gene>
    <name evidence="2" type="ORF">EUU22_01340</name>
</gene>
<evidence type="ECO:0000313" key="2">
    <source>
        <dbReference type="EMBL" id="RYC26851.1"/>
    </source>
</evidence>
<keyword evidence="1" id="KW-0732">Signal</keyword>
<dbReference type="OrthoDB" id="7917347at2"/>
<proteinExistence type="predicted"/>
<evidence type="ECO:0000313" key="3">
    <source>
        <dbReference type="Proteomes" id="UP000291088"/>
    </source>
</evidence>
<dbReference type="RefSeq" id="WP_129330325.1">
    <property type="nucleotide sequence ID" value="NZ_SDVB01000050.1"/>
</dbReference>
<reference evidence="2 3" key="1">
    <citation type="submission" date="2019-01" db="EMBL/GenBank/DDBJ databases">
        <authorList>
            <person name="Deng T."/>
        </authorList>
    </citation>
    <scope>NUCLEOTIDE SEQUENCE [LARGE SCALE GENOMIC DNA]</scope>
    <source>
        <strain evidence="2 3">F8825</strain>
    </source>
</reference>
<evidence type="ECO:0000256" key="1">
    <source>
        <dbReference type="SAM" id="SignalP"/>
    </source>
</evidence>
<dbReference type="AlphaFoldDB" id="A0A4Q2TWM9"/>
<keyword evidence="3" id="KW-1185">Reference proteome</keyword>
<accession>A0A4Q2TWM9</accession>
<dbReference type="EMBL" id="SDVB01000050">
    <property type="protein sequence ID" value="RYC26851.1"/>
    <property type="molecule type" value="Genomic_DNA"/>
</dbReference>